<dbReference type="GO" id="GO:0003777">
    <property type="term" value="F:microtubule motor activity"/>
    <property type="evidence" value="ECO:0007669"/>
    <property type="project" value="InterPro"/>
</dbReference>
<feature type="region of interest" description="Disordered" evidence="8">
    <location>
        <begin position="85"/>
        <end position="119"/>
    </location>
</feature>
<dbReference type="GO" id="GO:0005737">
    <property type="term" value="C:cytoplasm"/>
    <property type="evidence" value="ECO:0007669"/>
    <property type="project" value="UniProtKB-SubCell"/>
</dbReference>
<comment type="similarity">
    <text evidence="6 7">Belongs to the TRAFAC class myosin-kinesin ATPase superfamily. Kinesin family.</text>
</comment>
<dbReference type="GO" id="GO:0005875">
    <property type="term" value="C:microtubule associated complex"/>
    <property type="evidence" value="ECO:0007669"/>
    <property type="project" value="TreeGrafter"/>
</dbReference>
<keyword evidence="11" id="KW-1185">Reference proteome</keyword>
<evidence type="ECO:0000256" key="6">
    <source>
        <dbReference type="PROSITE-ProRule" id="PRU00283"/>
    </source>
</evidence>
<dbReference type="CDD" id="cd00106">
    <property type="entry name" value="KISc"/>
    <property type="match status" value="1"/>
</dbReference>
<dbReference type="GO" id="GO:0005874">
    <property type="term" value="C:microtubule"/>
    <property type="evidence" value="ECO:0007669"/>
    <property type="project" value="UniProtKB-KW"/>
</dbReference>
<dbReference type="InterPro" id="IPR019821">
    <property type="entry name" value="Kinesin_motor_CS"/>
</dbReference>
<dbReference type="GO" id="GO:0051231">
    <property type="term" value="P:spindle elongation"/>
    <property type="evidence" value="ECO:0007669"/>
    <property type="project" value="TreeGrafter"/>
</dbReference>
<dbReference type="GO" id="GO:0007052">
    <property type="term" value="P:mitotic spindle organization"/>
    <property type="evidence" value="ECO:0007669"/>
    <property type="project" value="TreeGrafter"/>
</dbReference>
<dbReference type="InterPro" id="IPR001752">
    <property type="entry name" value="Kinesin_motor_dom"/>
</dbReference>
<comment type="caution">
    <text evidence="10">The sequence shown here is derived from an EMBL/GenBank/DDBJ whole genome shotgun (WGS) entry which is preliminary data.</text>
</comment>
<dbReference type="SUPFAM" id="SSF52540">
    <property type="entry name" value="P-loop containing nucleoside triphosphate hydrolases"/>
    <property type="match status" value="1"/>
</dbReference>
<feature type="region of interest" description="Disordered" evidence="8">
    <location>
        <begin position="1"/>
        <end position="69"/>
    </location>
</feature>
<dbReference type="PANTHER" id="PTHR47969:SF15">
    <property type="entry name" value="CHROMOSOME-ASSOCIATED KINESIN KIF4A-RELATED"/>
    <property type="match status" value="1"/>
</dbReference>
<feature type="compositionally biased region" description="Low complexity" evidence="8">
    <location>
        <begin position="108"/>
        <end position="119"/>
    </location>
</feature>
<dbReference type="EMBL" id="QEAQ01000001">
    <property type="protein sequence ID" value="TPX63000.1"/>
    <property type="molecule type" value="Genomic_DNA"/>
</dbReference>
<evidence type="ECO:0000256" key="5">
    <source>
        <dbReference type="ARBA" id="ARBA00023054"/>
    </source>
</evidence>
<keyword evidence="5" id="KW-0175">Coiled coil</keyword>
<keyword evidence="7" id="KW-0493">Microtubule</keyword>
<comment type="subcellular location">
    <subcellularLocation>
        <location evidence="1">Cytoplasm</location>
    </subcellularLocation>
</comment>
<evidence type="ECO:0000313" key="10">
    <source>
        <dbReference type="EMBL" id="TPX63000.1"/>
    </source>
</evidence>
<dbReference type="PROSITE" id="PS50067">
    <property type="entry name" value="KINESIN_MOTOR_2"/>
    <property type="match status" value="1"/>
</dbReference>
<feature type="binding site" evidence="6">
    <location>
        <begin position="200"/>
        <end position="207"/>
    </location>
    <ligand>
        <name>ATP</name>
        <dbReference type="ChEBI" id="CHEBI:30616"/>
    </ligand>
</feature>
<evidence type="ECO:0000313" key="11">
    <source>
        <dbReference type="Proteomes" id="UP000318582"/>
    </source>
</evidence>
<evidence type="ECO:0000256" key="8">
    <source>
        <dbReference type="SAM" id="MobiDB-lite"/>
    </source>
</evidence>
<dbReference type="InterPro" id="IPR027417">
    <property type="entry name" value="P-loop_NTPase"/>
</dbReference>
<keyword evidence="6 7" id="KW-0505">Motor protein</keyword>
<accession>A0A507EII2</accession>
<dbReference type="PROSITE" id="PS00411">
    <property type="entry name" value="KINESIN_MOTOR_1"/>
    <property type="match status" value="1"/>
</dbReference>
<protein>
    <recommendedName>
        <fullName evidence="7">Kinesin-like protein</fullName>
    </recommendedName>
</protein>
<evidence type="ECO:0000256" key="2">
    <source>
        <dbReference type="ARBA" id="ARBA00022490"/>
    </source>
</evidence>
<keyword evidence="3 6" id="KW-0547">Nucleotide-binding</keyword>
<evidence type="ECO:0000256" key="3">
    <source>
        <dbReference type="ARBA" id="ARBA00022741"/>
    </source>
</evidence>
<dbReference type="InterPro" id="IPR027640">
    <property type="entry name" value="Kinesin-like_fam"/>
</dbReference>
<dbReference type="AlphaFoldDB" id="A0A507EII2"/>
<dbReference type="InterPro" id="IPR036961">
    <property type="entry name" value="Kinesin_motor_dom_sf"/>
</dbReference>
<gene>
    <name evidence="10" type="ORF">PhCBS80983_g00172</name>
</gene>
<dbReference type="GO" id="GO:0007018">
    <property type="term" value="P:microtubule-based movement"/>
    <property type="evidence" value="ECO:0007669"/>
    <property type="project" value="InterPro"/>
</dbReference>
<name>A0A507EII2_9FUNG</name>
<dbReference type="Gene3D" id="3.40.850.10">
    <property type="entry name" value="Kinesin motor domain"/>
    <property type="match status" value="1"/>
</dbReference>
<reference evidence="10 11" key="1">
    <citation type="journal article" date="2019" name="Sci. Rep.">
        <title>Comparative genomics of chytrid fungi reveal insights into the obligate biotrophic and pathogenic lifestyle of Synchytrium endobioticum.</title>
        <authorList>
            <person name="van de Vossenberg B.T.L.H."/>
            <person name="Warris S."/>
            <person name="Nguyen H.D.T."/>
            <person name="van Gent-Pelzer M.P.E."/>
            <person name="Joly D.L."/>
            <person name="van de Geest H.C."/>
            <person name="Bonants P.J.M."/>
            <person name="Smith D.S."/>
            <person name="Levesque C.A."/>
            <person name="van der Lee T.A.J."/>
        </authorList>
    </citation>
    <scope>NUCLEOTIDE SEQUENCE [LARGE SCALE GENOMIC DNA]</scope>
    <source>
        <strain evidence="10 11">CBS 809.83</strain>
    </source>
</reference>
<keyword evidence="2" id="KW-0963">Cytoplasm</keyword>
<proteinExistence type="inferred from homology"/>
<feature type="domain" description="Kinesin motor" evidence="9">
    <location>
        <begin position="73"/>
        <end position="474"/>
    </location>
</feature>
<evidence type="ECO:0000259" key="9">
    <source>
        <dbReference type="PROSITE" id="PS50067"/>
    </source>
</evidence>
<dbReference type="PANTHER" id="PTHR47969">
    <property type="entry name" value="CHROMOSOME-ASSOCIATED KINESIN KIF4A-RELATED"/>
    <property type="match status" value="1"/>
</dbReference>
<dbReference type="PRINTS" id="PR00380">
    <property type="entry name" value="KINESINHEAVY"/>
</dbReference>
<keyword evidence="4 6" id="KW-0067">ATP-binding</keyword>
<evidence type="ECO:0000256" key="4">
    <source>
        <dbReference type="ARBA" id="ARBA00022840"/>
    </source>
</evidence>
<dbReference type="STRING" id="109895.A0A507EII2"/>
<dbReference type="GO" id="GO:0008017">
    <property type="term" value="F:microtubule binding"/>
    <property type="evidence" value="ECO:0007669"/>
    <property type="project" value="InterPro"/>
</dbReference>
<dbReference type="SMART" id="SM00129">
    <property type="entry name" value="KISc"/>
    <property type="match status" value="1"/>
</dbReference>
<evidence type="ECO:0000256" key="1">
    <source>
        <dbReference type="ARBA" id="ARBA00004496"/>
    </source>
</evidence>
<dbReference type="GO" id="GO:0005524">
    <property type="term" value="F:ATP binding"/>
    <property type="evidence" value="ECO:0007669"/>
    <property type="project" value="UniProtKB-UniRule"/>
</dbReference>
<dbReference type="Proteomes" id="UP000318582">
    <property type="component" value="Unassembled WGS sequence"/>
</dbReference>
<organism evidence="10 11">
    <name type="scientific">Powellomyces hirtus</name>
    <dbReference type="NCBI Taxonomy" id="109895"/>
    <lineage>
        <taxon>Eukaryota</taxon>
        <taxon>Fungi</taxon>
        <taxon>Fungi incertae sedis</taxon>
        <taxon>Chytridiomycota</taxon>
        <taxon>Chytridiomycota incertae sedis</taxon>
        <taxon>Chytridiomycetes</taxon>
        <taxon>Spizellomycetales</taxon>
        <taxon>Powellomycetaceae</taxon>
        <taxon>Powellomyces</taxon>
    </lineage>
</organism>
<evidence type="ECO:0000256" key="7">
    <source>
        <dbReference type="RuleBase" id="RU000394"/>
    </source>
</evidence>
<sequence>MALLRPPSRGDFGMVKGVVDPQDHPSAWLSPPTSATPGRQKTAPAAEPSNVAKGPAFLNPTPKAKLPPLPSQRIQVGVRVRPLPAFKSSHPARNPIRGRSPLAPIPPSSRRTSYSESASRTPSIASFSLAGIGEPCLNITPAQPDVTQICDPSGRRPKREFAFDAVFAEEDGTECVYDRMVKALVEKCLEGYNGCVLAYGQTASGKTFTMEGCKASALHPPPSDPENRGLMLRVAADIVDYIEKTTEAERESHSDDVTSFCVKATYLEIYQESLTDLLCEKDQQADLRIRIDPDSLTGRELYVQGLTEREVVNLNDYVRVAQIGARRRTVGETNMNDVSSRSHAVLTLTIEQIQRRRGGSAPADIGSRKRSKIHLVDLAGSERAKDTGATGTRLKEGGSINQSLLSLGNVISALSSSTSRPSHVSYRDSKLTYLLSDSLGGNALTVMIACVSPAQSCYEETMSTLRFAERAKKVKLRATVNIDLQSLRISTLEAEIAHLKSLLGDSMNGATKAKPQMRDAYTSTRLLPSAQDAETSPMECPKVKRSRWKKLTDTLNRTFRGNRGARYGKVGGV</sequence>
<dbReference type="Pfam" id="PF00225">
    <property type="entry name" value="Kinesin"/>
    <property type="match status" value="1"/>
</dbReference>